<keyword evidence="2" id="KW-1003">Cell membrane</keyword>
<name>A0A9X3TN57_9BACL</name>
<feature type="transmembrane region" description="Helical" evidence="7">
    <location>
        <begin position="46"/>
        <end position="67"/>
    </location>
</feature>
<organism evidence="8 9">
    <name type="scientific">Brevibacillus thermoruber</name>
    <dbReference type="NCBI Taxonomy" id="33942"/>
    <lineage>
        <taxon>Bacteria</taxon>
        <taxon>Bacillati</taxon>
        <taxon>Bacillota</taxon>
        <taxon>Bacilli</taxon>
        <taxon>Bacillales</taxon>
        <taxon>Paenibacillaceae</taxon>
        <taxon>Brevibacillus</taxon>
    </lineage>
</organism>
<evidence type="ECO:0000256" key="7">
    <source>
        <dbReference type="SAM" id="Phobius"/>
    </source>
</evidence>
<dbReference type="GO" id="GO:0008961">
    <property type="term" value="F:phosphatidylglycerol-prolipoprotein diacylglyceryl transferase activity"/>
    <property type="evidence" value="ECO:0007669"/>
    <property type="project" value="InterPro"/>
</dbReference>
<dbReference type="GO" id="GO:0005886">
    <property type="term" value="C:plasma membrane"/>
    <property type="evidence" value="ECO:0007669"/>
    <property type="project" value="InterPro"/>
</dbReference>
<evidence type="ECO:0000313" key="8">
    <source>
        <dbReference type="EMBL" id="MDA5107572.1"/>
    </source>
</evidence>
<evidence type="ECO:0000256" key="5">
    <source>
        <dbReference type="ARBA" id="ARBA00022989"/>
    </source>
</evidence>
<sequence length="258" mass="29039">MTFPVFFDIGPLRLHPHFVFEALAYFIGFRLYLLTRRKGRIPVNQAFWVLVGATLGAAIGSKLLFLLEDPARTLAHWNEWAYVMGGKTIVGGLLGGLIGVEWTKNWIGLRQSTGDDMVFPLITGMAIGRIGCFLTGLDDHTHGTPTGWITGVDFGDGVPRHPTQLYEMAFLGLLAVFLLVVKRGRMLCRWELPEGALFQCFMFGYLSFRFLVDFIKPTPHVYLGLNNIQLACLAGMAYYVSLMRQWPRRKSVPLHGKE</sequence>
<keyword evidence="8" id="KW-0328">Glycosyltransferase</keyword>
<protein>
    <submittedName>
        <fullName evidence="8">Prolipoprotein diacylglyceryl transferase</fullName>
        <ecNumber evidence="8">2.4.99.-</ecNumber>
    </submittedName>
</protein>
<evidence type="ECO:0000256" key="1">
    <source>
        <dbReference type="ARBA" id="ARBA00007150"/>
    </source>
</evidence>
<keyword evidence="6 7" id="KW-0472">Membrane</keyword>
<gene>
    <name evidence="8" type="ORF">O3V59_04300</name>
</gene>
<dbReference type="EC" id="2.4.99.-" evidence="8"/>
<dbReference type="PANTHER" id="PTHR30589">
    <property type="entry name" value="PROLIPOPROTEIN DIACYLGLYCERYL TRANSFERASE"/>
    <property type="match status" value="1"/>
</dbReference>
<accession>A0A9X3TN57</accession>
<dbReference type="AlphaFoldDB" id="A0A9X3TN57"/>
<evidence type="ECO:0000256" key="2">
    <source>
        <dbReference type="ARBA" id="ARBA00022475"/>
    </source>
</evidence>
<comment type="similarity">
    <text evidence="1">Belongs to the Lgt family.</text>
</comment>
<dbReference type="Pfam" id="PF01790">
    <property type="entry name" value="LGT"/>
    <property type="match status" value="1"/>
</dbReference>
<dbReference type="InterPro" id="IPR001640">
    <property type="entry name" value="Lgt"/>
</dbReference>
<feature type="transmembrane region" description="Helical" evidence="7">
    <location>
        <begin position="79"/>
        <end position="98"/>
    </location>
</feature>
<feature type="transmembrane region" description="Helical" evidence="7">
    <location>
        <begin position="196"/>
        <end position="215"/>
    </location>
</feature>
<comment type="caution">
    <text evidence="8">The sequence shown here is derived from an EMBL/GenBank/DDBJ whole genome shotgun (WGS) entry which is preliminary data.</text>
</comment>
<keyword evidence="4 7" id="KW-0812">Transmembrane</keyword>
<keyword evidence="3 8" id="KW-0808">Transferase</keyword>
<feature type="transmembrane region" description="Helical" evidence="7">
    <location>
        <begin position="14"/>
        <end position="34"/>
    </location>
</feature>
<dbReference type="EMBL" id="JAPYYP010000003">
    <property type="protein sequence ID" value="MDA5107572.1"/>
    <property type="molecule type" value="Genomic_DNA"/>
</dbReference>
<evidence type="ECO:0000256" key="6">
    <source>
        <dbReference type="ARBA" id="ARBA00023136"/>
    </source>
</evidence>
<dbReference type="RefSeq" id="WP_271139557.1">
    <property type="nucleotide sequence ID" value="NZ_JAPYYP010000003.1"/>
</dbReference>
<feature type="transmembrane region" description="Helical" evidence="7">
    <location>
        <begin position="165"/>
        <end position="184"/>
    </location>
</feature>
<dbReference type="GO" id="GO:0042158">
    <property type="term" value="P:lipoprotein biosynthetic process"/>
    <property type="evidence" value="ECO:0007669"/>
    <property type="project" value="InterPro"/>
</dbReference>
<proteinExistence type="inferred from homology"/>
<feature type="transmembrane region" description="Helical" evidence="7">
    <location>
        <begin position="221"/>
        <end position="240"/>
    </location>
</feature>
<dbReference type="Proteomes" id="UP001151071">
    <property type="component" value="Unassembled WGS sequence"/>
</dbReference>
<keyword evidence="9" id="KW-1185">Reference proteome</keyword>
<reference evidence="8" key="1">
    <citation type="submission" date="2022-12" db="EMBL/GenBank/DDBJ databases">
        <title>Draft genome sequence of the thermophilic strain Brevibacillus thermoruber HT42, isolated from Los Humeros, Puebla, Mexico, with biotechnological potential.</title>
        <authorList>
            <person name="Lara Sanchez J."/>
            <person name="Solis Palacios R."/>
            <person name="Bustos Baena A.S."/>
            <person name="Ruz Baez A.E."/>
            <person name="Espinosa Luna G."/>
            <person name="Oliart Ros R.M."/>
        </authorList>
    </citation>
    <scope>NUCLEOTIDE SEQUENCE</scope>
    <source>
        <strain evidence="8">HT42</strain>
    </source>
</reference>
<keyword evidence="5 7" id="KW-1133">Transmembrane helix</keyword>
<dbReference type="PANTHER" id="PTHR30589:SF0">
    <property type="entry name" value="PHOSPHATIDYLGLYCEROL--PROLIPOPROTEIN DIACYLGLYCERYL TRANSFERASE"/>
    <property type="match status" value="1"/>
</dbReference>
<evidence type="ECO:0000256" key="4">
    <source>
        <dbReference type="ARBA" id="ARBA00022692"/>
    </source>
</evidence>
<feature type="transmembrane region" description="Helical" evidence="7">
    <location>
        <begin position="118"/>
        <end position="137"/>
    </location>
</feature>
<evidence type="ECO:0000313" key="9">
    <source>
        <dbReference type="Proteomes" id="UP001151071"/>
    </source>
</evidence>
<evidence type="ECO:0000256" key="3">
    <source>
        <dbReference type="ARBA" id="ARBA00022679"/>
    </source>
</evidence>